<dbReference type="RefSeq" id="WP_345006969.1">
    <property type="nucleotide sequence ID" value="NZ_BAABCY010000078.1"/>
</dbReference>
<keyword evidence="3" id="KW-1185">Reference proteome</keyword>
<accession>A0ABP6Y602</accession>
<dbReference type="Gene3D" id="3.30.70.790">
    <property type="entry name" value="UreE, C-terminal domain"/>
    <property type="match status" value="1"/>
</dbReference>
<proteinExistence type="predicted"/>
<dbReference type="EMBL" id="BAABCY010000078">
    <property type="protein sequence ID" value="GAA3577919.1"/>
    <property type="molecule type" value="Genomic_DNA"/>
</dbReference>
<gene>
    <name evidence="2" type="ORF">GCM10022395_28270</name>
</gene>
<organism evidence="2 3">
    <name type="scientific">Snuella lapsa</name>
    <dbReference type="NCBI Taxonomy" id="870481"/>
    <lineage>
        <taxon>Bacteria</taxon>
        <taxon>Pseudomonadati</taxon>
        <taxon>Bacteroidota</taxon>
        <taxon>Flavobacteriia</taxon>
        <taxon>Flavobacteriales</taxon>
        <taxon>Flavobacteriaceae</taxon>
        <taxon>Snuella</taxon>
    </lineage>
</organism>
<name>A0ABP6Y602_9FLAO</name>
<protein>
    <recommendedName>
        <fullName evidence="1">DUF2007 domain-containing protein</fullName>
    </recommendedName>
</protein>
<evidence type="ECO:0000259" key="1">
    <source>
        <dbReference type="Pfam" id="PF09413"/>
    </source>
</evidence>
<dbReference type="InterPro" id="IPR018551">
    <property type="entry name" value="DUF2007"/>
</dbReference>
<evidence type="ECO:0000313" key="2">
    <source>
        <dbReference type="EMBL" id="GAA3577919.1"/>
    </source>
</evidence>
<comment type="caution">
    <text evidence="2">The sequence shown here is derived from an EMBL/GenBank/DDBJ whole genome shotgun (WGS) entry which is preliminary data.</text>
</comment>
<reference evidence="3" key="1">
    <citation type="journal article" date="2019" name="Int. J. Syst. Evol. Microbiol.">
        <title>The Global Catalogue of Microorganisms (GCM) 10K type strain sequencing project: providing services to taxonomists for standard genome sequencing and annotation.</title>
        <authorList>
            <consortium name="The Broad Institute Genomics Platform"/>
            <consortium name="The Broad Institute Genome Sequencing Center for Infectious Disease"/>
            <person name="Wu L."/>
            <person name="Ma J."/>
        </authorList>
    </citation>
    <scope>NUCLEOTIDE SEQUENCE [LARGE SCALE GENOMIC DNA]</scope>
    <source>
        <strain evidence="3">JCM 17111</strain>
    </source>
</reference>
<dbReference type="Proteomes" id="UP001500954">
    <property type="component" value="Unassembled WGS sequence"/>
</dbReference>
<evidence type="ECO:0000313" key="3">
    <source>
        <dbReference type="Proteomes" id="UP001500954"/>
    </source>
</evidence>
<feature type="domain" description="DUF2007" evidence="1">
    <location>
        <begin position="14"/>
        <end position="66"/>
    </location>
</feature>
<sequence length="71" mass="8038">MSSLVTVKRSHLESELLALKGRLEAEGIQCFLKNEFTTQVMNYMPTFEVELQVSDSDLEKVKEVMGALETD</sequence>
<dbReference type="SUPFAM" id="SSF54913">
    <property type="entry name" value="GlnB-like"/>
    <property type="match status" value="1"/>
</dbReference>
<dbReference type="InterPro" id="IPR011322">
    <property type="entry name" value="N-reg_PII-like_a/b"/>
</dbReference>
<dbReference type="Pfam" id="PF09413">
    <property type="entry name" value="DUF2007"/>
    <property type="match status" value="1"/>
</dbReference>